<dbReference type="SMART" id="SM00546">
    <property type="entry name" value="CUE"/>
    <property type="match status" value="1"/>
</dbReference>
<dbReference type="PANTHER" id="PTHR16461:SF5">
    <property type="entry name" value="TOLL-INTERACTING PROTEIN"/>
    <property type="match status" value="1"/>
</dbReference>
<keyword evidence="4" id="KW-1185">Reference proteome</keyword>
<dbReference type="GO" id="GO:0006511">
    <property type="term" value="P:ubiquitin-dependent protein catabolic process"/>
    <property type="evidence" value="ECO:0007669"/>
    <property type="project" value="TreeGrafter"/>
</dbReference>
<dbReference type="InterPro" id="IPR041807">
    <property type="entry name" value="Cue5/Don1_CUE"/>
</dbReference>
<feature type="region of interest" description="Disordered" evidence="1">
    <location>
        <begin position="61"/>
        <end position="81"/>
    </location>
</feature>
<dbReference type="STRING" id="1097556.R4XN63"/>
<dbReference type="eggNOG" id="KOG0504">
    <property type="taxonomic scope" value="Eukaryota"/>
</dbReference>
<dbReference type="GO" id="GO:0005737">
    <property type="term" value="C:cytoplasm"/>
    <property type="evidence" value="ECO:0007669"/>
    <property type="project" value="TreeGrafter"/>
</dbReference>
<sequence>MSTNPDSESVEKPTTPAPKPENPNVATLKAAFPDVDPAVISAVLIASSNNLEKAFDGLLGMSDPDFKPETPVVSAPVEPTTEEQRQILADEQFARQLAAQHSSRRSGTHDYTSRYTDRERQAPKEPEHSFMDDDLPVLKENLIQGFNETKLKVGSFISNLRQQYEKRMENPGTGYDGERTQQPDVYHQNPRSSTQYDRDARTLDDDFDELHMEDNTKSPTGISIPGKQREQVDELAHSAGIGPSKATPSSSRWQPIAASPAKDNKTASKQDTFALGDDDDE</sequence>
<dbReference type="InterPro" id="IPR003892">
    <property type="entry name" value="CUE"/>
</dbReference>
<dbReference type="SUPFAM" id="SSF46934">
    <property type="entry name" value="UBA-like"/>
    <property type="match status" value="1"/>
</dbReference>
<feature type="compositionally biased region" description="Basic and acidic residues" evidence="1">
    <location>
        <begin position="107"/>
        <end position="131"/>
    </location>
</feature>
<dbReference type="GO" id="GO:0043130">
    <property type="term" value="F:ubiquitin binding"/>
    <property type="evidence" value="ECO:0007669"/>
    <property type="project" value="InterPro"/>
</dbReference>
<reference evidence="3 4" key="1">
    <citation type="journal article" date="2013" name="MBio">
        <title>Genome sequencing of the plant pathogen Taphrina deformans, the causal agent of peach leaf curl.</title>
        <authorList>
            <person name="Cisse O.H."/>
            <person name="Almeida J.M.G.C.F."/>
            <person name="Fonseca A."/>
            <person name="Kumar A.A."/>
            <person name="Salojaervi J."/>
            <person name="Overmyer K."/>
            <person name="Hauser P.M."/>
            <person name="Pagni M."/>
        </authorList>
    </citation>
    <scope>NUCLEOTIDE SEQUENCE [LARGE SCALE GENOMIC DNA]</scope>
    <source>
        <strain evidence="4">PYCC 5710 / ATCC 11124 / CBS 356.35 / IMI 108563 / JCM 9778 / NBRC 8474</strain>
    </source>
</reference>
<dbReference type="GO" id="GO:0031624">
    <property type="term" value="F:ubiquitin conjugating enzyme binding"/>
    <property type="evidence" value="ECO:0007669"/>
    <property type="project" value="TreeGrafter"/>
</dbReference>
<dbReference type="Pfam" id="PF02845">
    <property type="entry name" value="CUE"/>
    <property type="match status" value="1"/>
</dbReference>
<feature type="domain" description="CUE" evidence="2">
    <location>
        <begin position="20"/>
        <end position="63"/>
    </location>
</feature>
<dbReference type="Gene3D" id="1.10.8.10">
    <property type="entry name" value="DNA helicase RuvA subunit, C-terminal domain"/>
    <property type="match status" value="1"/>
</dbReference>
<evidence type="ECO:0000313" key="4">
    <source>
        <dbReference type="Proteomes" id="UP000013776"/>
    </source>
</evidence>
<dbReference type="PANTHER" id="PTHR16461">
    <property type="entry name" value="TOLL-INTERACTING PROTEIN"/>
    <property type="match status" value="1"/>
</dbReference>
<dbReference type="FunFam" id="1.10.8.10:FF:000064">
    <property type="entry name" value="Similar to CUE domain-containing protein"/>
    <property type="match status" value="1"/>
</dbReference>
<dbReference type="CDD" id="cd14372">
    <property type="entry name" value="CUE_Cue5p_like"/>
    <property type="match status" value="1"/>
</dbReference>
<evidence type="ECO:0000259" key="2">
    <source>
        <dbReference type="PROSITE" id="PS51140"/>
    </source>
</evidence>
<accession>R4XN63</accession>
<feature type="region of interest" description="Disordered" evidence="1">
    <location>
        <begin position="167"/>
        <end position="281"/>
    </location>
</feature>
<dbReference type="VEuPathDB" id="FungiDB:TAPDE_005194"/>
<dbReference type="OrthoDB" id="9942608at2759"/>
<evidence type="ECO:0000256" key="1">
    <source>
        <dbReference type="SAM" id="MobiDB-lite"/>
    </source>
</evidence>
<feature type="compositionally biased region" description="Basic and acidic residues" evidence="1">
    <location>
        <begin position="196"/>
        <end position="216"/>
    </location>
</feature>
<name>R4XN63_TAPDE</name>
<evidence type="ECO:0000313" key="3">
    <source>
        <dbReference type="EMBL" id="CCG84684.1"/>
    </source>
</evidence>
<feature type="compositionally biased region" description="Basic and acidic residues" evidence="1">
    <location>
        <begin position="227"/>
        <end position="236"/>
    </location>
</feature>
<dbReference type="PROSITE" id="PS51140">
    <property type="entry name" value="CUE"/>
    <property type="match status" value="1"/>
</dbReference>
<feature type="region of interest" description="Disordered" evidence="1">
    <location>
        <begin position="95"/>
        <end position="133"/>
    </location>
</feature>
<dbReference type="Proteomes" id="UP000013776">
    <property type="component" value="Unassembled WGS sequence"/>
</dbReference>
<proteinExistence type="predicted"/>
<protein>
    <recommendedName>
        <fullName evidence="2">CUE domain-containing protein</fullName>
    </recommendedName>
</protein>
<dbReference type="AlphaFoldDB" id="R4XN63"/>
<organism evidence="3 4">
    <name type="scientific">Taphrina deformans (strain PYCC 5710 / ATCC 11124 / CBS 356.35 / IMI 108563 / JCM 9778 / NBRC 8474)</name>
    <name type="common">Peach leaf curl fungus</name>
    <name type="synonym">Lalaria deformans</name>
    <dbReference type="NCBI Taxonomy" id="1097556"/>
    <lineage>
        <taxon>Eukaryota</taxon>
        <taxon>Fungi</taxon>
        <taxon>Dikarya</taxon>
        <taxon>Ascomycota</taxon>
        <taxon>Taphrinomycotina</taxon>
        <taxon>Taphrinomycetes</taxon>
        <taxon>Taphrinales</taxon>
        <taxon>Taphrinaceae</taxon>
        <taxon>Taphrina</taxon>
    </lineage>
</organism>
<dbReference type="EMBL" id="CAHR02000287">
    <property type="protein sequence ID" value="CCG84684.1"/>
    <property type="molecule type" value="Genomic_DNA"/>
</dbReference>
<feature type="region of interest" description="Disordered" evidence="1">
    <location>
        <begin position="1"/>
        <end position="25"/>
    </location>
</feature>
<comment type="caution">
    <text evidence="3">The sequence shown here is derived from an EMBL/GenBank/DDBJ whole genome shotgun (WGS) entry which is preliminary data.</text>
</comment>
<dbReference type="InterPro" id="IPR009060">
    <property type="entry name" value="UBA-like_sf"/>
</dbReference>
<gene>
    <name evidence="3" type="ORF">TAPDE_005194</name>
</gene>